<evidence type="ECO:0000313" key="7">
    <source>
        <dbReference type="Proteomes" id="UP000053237"/>
    </source>
</evidence>
<dbReference type="Pfam" id="PF00618">
    <property type="entry name" value="RasGEF_N"/>
    <property type="match status" value="1"/>
</dbReference>
<protein>
    <recommendedName>
        <fullName evidence="8">Ras-GEF domain-containing protein</fullName>
    </recommendedName>
</protein>
<feature type="region of interest" description="Disordered" evidence="3">
    <location>
        <begin position="313"/>
        <end position="422"/>
    </location>
</feature>
<dbReference type="InterPro" id="IPR036964">
    <property type="entry name" value="RASGEF_cat_dom_sf"/>
</dbReference>
<dbReference type="EMBL" id="CAIX01000056">
    <property type="protein sequence ID" value="CCI43857.1"/>
    <property type="molecule type" value="Genomic_DNA"/>
</dbReference>
<evidence type="ECO:0000313" key="6">
    <source>
        <dbReference type="EMBL" id="CCI43857.1"/>
    </source>
</evidence>
<dbReference type="PANTHER" id="PTHR23113:SF99">
    <property type="entry name" value="RASGEF DOMAIN-CONTAINING PROTEIN"/>
    <property type="match status" value="1"/>
</dbReference>
<feature type="compositionally biased region" description="Polar residues" evidence="3">
    <location>
        <begin position="317"/>
        <end position="337"/>
    </location>
</feature>
<evidence type="ECO:0000256" key="1">
    <source>
        <dbReference type="ARBA" id="ARBA00022658"/>
    </source>
</evidence>
<evidence type="ECO:0000256" key="2">
    <source>
        <dbReference type="PROSITE-ProRule" id="PRU00168"/>
    </source>
</evidence>
<gene>
    <name evidence="6" type="ORF">BN9_046410</name>
</gene>
<sequence>MLDPNSILTEKSAILTISSLSENANSADSNSTIIIPHIAEEKAHFNKRTSQKTTVSSSDLQGPTKSHSTREIDIRKPSLDTKNDSSNESNGTPSIRHQIAAENTLAKPLHNAMQLTIESARRRSSTPNTADERPLRIRYLEQGSTNRKREILHASLGKLVVRLTDSHHVDDTEFRDIFLLTYPCFCTPYEFVKKLMKRYVAVRNTPTGSETESSAKTQVRLNDRQKEPKKAGISKTSTDVHTETEGHVSVIRLINLLKFWIKESGYIQKDLEDGRAATKLNTFLTEIQMDSSIASVRQHAESLQKLISQVIRRSSKTKQQNSQNPDKASSPSSTSEPQPGAKTREKSPNRERTSALETKSLRPETPRITRSASDSVNVPVISKTDPVQPPKLTRGVTGGRSKRDRPRMLSEDSTKPSTRNERASSLNFDNIAPMSGLSADELANQLTLLEVEHYFTKVRRRELTNKAWTRKDKYIQAPNVMALIELFDATAEWVSSEILHPQLQAAERAKIIVLFIEAASVCHQLNNFDTLFEIMTGLSAPCVRHLKSTWGLVPVTASEKHQILLQICSPEDNYRSYRNSFKAAEGSPRLPCWFILVKDIFSYEDAIPSMQDGLVNWQKFCKIYHVIQEALHPRNFGYLSSEASFLDLPGRRERGKIVLNTKAQNYIRHRLDRVRKNSHVLHQLARQANTQESMLFVNTLSEAGFL</sequence>
<reference evidence="6 7" key="1">
    <citation type="submission" date="2012-05" db="EMBL/GenBank/DDBJ databases">
        <title>Recombination and specialization in a pathogen metapopulation.</title>
        <authorList>
            <person name="Gardiner A."/>
            <person name="Kemen E."/>
            <person name="Schultz-Larsen T."/>
            <person name="MacLean D."/>
            <person name="Van Oosterhout C."/>
            <person name="Jones J.D.G."/>
        </authorList>
    </citation>
    <scope>NUCLEOTIDE SEQUENCE [LARGE SCALE GENOMIC DNA]</scope>
    <source>
        <strain evidence="6 7">Ac Nc2</strain>
    </source>
</reference>
<feature type="compositionally biased region" description="Polar residues" evidence="3">
    <location>
        <begin position="86"/>
        <end position="95"/>
    </location>
</feature>
<dbReference type="SMART" id="SM00229">
    <property type="entry name" value="RasGEFN"/>
    <property type="match status" value="1"/>
</dbReference>
<organism evidence="6 7">
    <name type="scientific">Albugo candida</name>
    <dbReference type="NCBI Taxonomy" id="65357"/>
    <lineage>
        <taxon>Eukaryota</taxon>
        <taxon>Sar</taxon>
        <taxon>Stramenopiles</taxon>
        <taxon>Oomycota</taxon>
        <taxon>Peronosporomycetes</taxon>
        <taxon>Albuginales</taxon>
        <taxon>Albuginaceae</taxon>
        <taxon>Albugo</taxon>
    </lineage>
</organism>
<dbReference type="STRING" id="65357.A0A024GC08"/>
<accession>A0A024GC08</accession>
<dbReference type="Gene3D" id="1.10.840.10">
    <property type="entry name" value="Ras guanine-nucleotide exchange factors catalytic domain"/>
    <property type="match status" value="1"/>
</dbReference>
<feature type="compositionally biased region" description="Basic and acidic residues" evidence="3">
    <location>
        <begin position="68"/>
        <end position="85"/>
    </location>
</feature>
<dbReference type="InterPro" id="IPR008937">
    <property type="entry name" value="Ras-like_GEF"/>
</dbReference>
<dbReference type="GO" id="GO:0007264">
    <property type="term" value="P:small GTPase-mediated signal transduction"/>
    <property type="evidence" value="ECO:0007669"/>
    <property type="project" value="InterPro"/>
</dbReference>
<dbReference type="PANTHER" id="PTHR23113">
    <property type="entry name" value="GUANINE NUCLEOTIDE EXCHANGE FACTOR"/>
    <property type="match status" value="1"/>
</dbReference>
<name>A0A024GC08_9STRA</name>
<feature type="compositionally biased region" description="Polar residues" evidence="3">
    <location>
        <begin position="205"/>
        <end position="220"/>
    </location>
</feature>
<dbReference type="OrthoDB" id="546434at2759"/>
<proteinExistence type="predicted"/>
<feature type="region of interest" description="Disordered" evidence="3">
    <location>
        <begin position="205"/>
        <end position="241"/>
    </location>
</feature>
<feature type="compositionally biased region" description="Basic and acidic residues" evidence="3">
    <location>
        <begin position="342"/>
        <end position="367"/>
    </location>
</feature>
<dbReference type="Pfam" id="PF00617">
    <property type="entry name" value="RasGEF"/>
    <property type="match status" value="1"/>
</dbReference>
<keyword evidence="1 2" id="KW-0344">Guanine-nucleotide releasing factor</keyword>
<evidence type="ECO:0008006" key="8">
    <source>
        <dbReference type="Google" id="ProtNLM"/>
    </source>
</evidence>
<comment type="caution">
    <text evidence="6">The sequence shown here is derived from an EMBL/GenBank/DDBJ whole genome shotgun (WGS) entry which is preliminary data.</text>
</comment>
<dbReference type="PROSITE" id="PS50212">
    <property type="entry name" value="RASGEF_NTER"/>
    <property type="match status" value="1"/>
</dbReference>
<dbReference type="InterPro" id="IPR023578">
    <property type="entry name" value="Ras_GEF_dom_sf"/>
</dbReference>
<evidence type="ECO:0000256" key="3">
    <source>
        <dbReference type="SAM" id="MobiDB-lite"/>
    </source>
</evidence>
<dbReference type="CDD" id="cd06224">
    <property type="entry name" value="REM"/>
    <property type="match status" value="1"/>
</dbReference>
<dbReference type="SUPFAM" id="SSF48366">
    <property type="entry name" value="Ras GEF"/>
    <property type="match status" value="1"/>
</dbReference>
<feature type="domain" description="N-terminal Ras-GEF" evidence="5">
    <location>
        <begin position="147"/>
        <end position="311"/>
    </location>
</feature>
<feature type="compositionally biased region" description="Polar residues" evidence="3">
    <location>
        <begin position="51"/>
        <end position="66"/>
    </location>
</feature>
<dbReference type="PROSITE" id="PS50009">
    <property type="entry name" value="RASGEF_CAT"/>
    <property type="match status" value="1"/>
</dbReference>
<dbReference type="AlphaFoldDB" id="A0A024GC08"/>
<feature type="compositionally biased region" description="Basic and acidic residues" evidence="3">
    <location>
        <begin position="221"/>
        <end position="230"/>
    </location>
</feature>
<feature type="region of interest" description="Disordered" evidence="3">
    <location>
        <begin position="44"/>
        <end position="95"/>
    </location>
</feature>
<dbReference type="InterPro" id="IPR000651">
    <property type="entry name" value="Ras-like_Gua-exchang_fac_N"/>
</dbReference>
<dbReference type="InParanoid" id="A0A024GC08"/>
<dbReference type="Gene3D" id="1.20.870.10">
    <property type="entry name" value="Son of sevenless (SoS) protein Chain: S domain 1"/>
    <property type="match status" value="1"/>
</dbReference>
<keyword evidence="7" id="KW-1185">Reference proteome</keyword>
<dbReference type="SMART" id="SM00147">
    <property type="entry name" value="RasGEF"/>
    <property type="match status" value="1"/>
</dbReference>
<dbReference type="InterPro" id="IPR001895">
    <property type="entry name" value="RASGEF_cat_dom"/>
</dbReference>
<dbReference type="Proteomes" id="UP000053237">
    <property type="component" value="Unassembled WGS sequence"/>
</dbReference>
<feature type="domain" description="Ras-GEF" evidence="4">
    <location>
        <begin position="438"/>
        <end position="667"/>
    </location>
</feature>
<evidence type="ECO:0000259" key="5">
    <source>
        <dbReference type="PROSITE" id="PS50212"/>
    </source>
</evidence>
<evidence type="ECO:0000259" key="4">
    <source>
        <dbReference type="PROSITE" id="PS50009"/>
    </source>
</evidence>
<feature type="compositionally biased region" description="Basic and acidic residues" evidence="3">
    <location>
        <begin position="406"/>
        <end position="422"/>
    </location>
</feature>
<dbReference type="GO" id="GO:0005085">
    <property type="term" value="F:guanyl-nucleotide exchange factor activity"/>
    <property type="evidence" value="ECO:0007669"/>
    <property type="project" value="UniProtKB-KW"/>
</dbReference>